<evidence type="ECO:0000313" key="3">
    <source>
        <dbReference type="Proteomes" id="UP000292958"/>
    </source>
</evidence>
<keyword evidence="3" id="KW-1185">Reference proteome</keyword>
<dbReference type="InterPro" id="IPR000792">
    <property type="entry name" value="Tscrpt_reg_LuxR_C"/>
</dbReference>
<evidence type="ECO:0000313" key="2">
    <source>
        <dbReference type="EMBL" id="RZU40043.1"/>
    </source>
</evidence>
<dbReference type="SMART" id="SM00421">
    <property type="entry name" value="HTH_LUXR"/>
    <property type="match status" value="1"/>
</dbReference>
<evidence type="ECO:0000259" key="1">
    <source>
        <dbReference type="SMART" id="SM00421"/>
    </source>
</evidence>
<gene>
    <name evidence="2" type="ORF">BDD14_1463</name>
</gene>
<dbReference type="GO" id="GO:0003677">
    <property type="term" value="F:DNA binding"/>
    <property type="evidence" value="ECO:0007669"/>
    <property type="project" value="InterPro"/>
</dbReference>
<dbReference type="InterPro" id="IPR036388">
    <property type="entry name" value="WH-like_DNA-bd_sf"/>
</dbReference>
<organism evidence="2 3">
    <name type="scientific">Edaphobacter modestus</name>
    <dbReference type="NCBI Taxonomy" id="388466"/>
    <lineage>
        <taxon>Bacteria</taxon>
        <taxon>Pseudomonadati</taxon>
        <taxon>Acidobacteriota</taxon>
        <taxon>Terriglobia</taxon>
        <taxon>Terriglobales</taxon>
        <taxon>Acidobacteriaceae</taxon>
        <taxon>Edaphobacter</taxon>
    </lineage>
</organism>
<name>A0A4Q7YSU8_9BACT</name>
<reference evidence="2 3" key="1">
    <citation type="submission" date="2019-02" db="EMBL/GenBank/DDBJ databases">
        <title>Genomic Encyclopedia of Archaeal and Bacterial Type Strains, Phase II (KMG-II): from individual species to whole genera.</title>
        <authorList>
            <person name="Goeker M."/>
        </authorList>
    </citation>
    <scope>NUCLEOTIDE SEQUENCE [LARGE SCALE GENOMIC DNA]</scope>
    <source>
        <strain evidence="2 3">DSM 18101</strain>
    </source>
</reference>
<protein>
    <submittedName>
        <fullName evidence="2">LuxR family transcriptional regulator</fullName>
    </submittedName>
</protein>
<comment type="caution">
    <text evidence="2">The sequence shown here is derived from an EMBL/GenBank/DDBJ whole genome shotgun (WGS) entry which is preliminary data.</text>
</comment>
<feature type="domain" description="HTH luxR-type" evidence="1">
    <location>
        <begin position="338"/>
        <end position="395"/>
    </location>
</feature>
<sequence>MVTSERLSRLLLLLYESASTPGQMQMFLDALVKTMDAKGAVIREHVFSTKQEVRIGKTTLSETVGYSDEALARYRDYIHRNDIYLKNALERYRDADCGLSQSLVTEAERKQSETYADYMVPFDIGPMAWAKLAQRPDCHASISIVRRDGAEFFDNYSLELLTALTPHLRQALKLSRSLAELQTTNAVLTESLDGMQIAICLVKQDGSVLRSTAGAIHLFDLGDGISLRSGRLRTQALSEQVTLDGMIAGACLTGAGHGFDGSGRVRGNAAGGHKVRAWTARSGGAMLISRTPPARPLQVVVYPFCSGVLASESEATALVQFSDPSAIPRSRDAVLRALYGLTPAESRLADVLLEGLEVREAADRLGITVESTRFNLKRILAKTGTHRQAELMRLILSLPGVRKEP</sequence>
<dbReference type="AlphaFoldDB" id="A0A4Q7YSU8"/>
<accession>A0A4Q7YSU8</accession>
<dbReference type="RefSeq" id="WP_130418165.1">
    <property type="nucleotide sequence ID" value="NZ_SHKW01000001.1"/>
</dbReference>
<dbReference type="Proteomes" id="UP000292958">
    <property type="component" value="Unassembled WGS sequence"/>
</dbReference>
<dbReference type="InterPro" id="IPR016032">
    <property type="entry name" value="Sig_transdc_resp-reg_C-effctor"/>
</dbReference>
<dbReference type="EMBL" id="SHKW01000001">
    <property type="protein sequence ID" value="RZU40043.1"/>
    <property type="molecule type" value="Genomic_DNA"/>
</dbReference>
<dbReference type="GO" id="GO:0006355">
    <property type="term" value="P:regulation of DNA-templated transcription"/>
    <property type="evidence" value="ECO:0007669"/>
    <property type="project" value="InterPro"/>
</dbReference>
<proteinExistence type="predicted"/>
<dbReference type="SUPFAM" id="SSF46894">
    <property type="entry name" value="C-terminal effector domain of the bipartite response regulators"/>
    <property type="match status" value="1"/>
</dbReference>
<dbReference type="OrthoDB" id="115549at2"/>
<dbReference type="Gene3D" id="1.10.10.10">
    <property type="entry name" value="Winged helix-like DNA-binding domain superfamily/Winged helix DNA-binding domain"/>
    <property type="match status" value="1"/>
</dbReference>